<accession>A0AAV7JGX0</accession>
<dbReference type="Gene3D" id="2.10.25.10">
    <property type="entry name" value="Laminin"/>
    <property type="match status" value="2"/>
</dbReference>
<evidence type="ECO:0000313" key="10">
    <source>
        <dbReference type="EMBL" id="KAI6647918.1"/>
    </source>
</evidence>
<dbReference type="InterPro" id="IPR026823">
    <property type="entry name" value="cEGF"/>
</dbReference>
<dbReference type="InterPro" id="IPR018097">
    <property type="entry name" value="EGF_Ca-bd_CS"/>
</dbReference>
<evidence type="ECO:0000256" key="3">
    <source>
        <dbReference type="ARBA" id="ARBA00022536"/>
    </source>
</evidence>
<dbReference type="PROSITE" id="PS50026">
    <property type="entry name" value="EGF_3"/>
    <property type="match status" value="1"/>
</dbReference>
<keyword evidence="7" id="KW-0325">Glycoprotein</keyword>
<dbReference type="PROSITE" id="PS00010">
    <property type="entry name" value="ASX_HYDROXYL"/>
    <property type="match status" value="1"/>
</dbReference>
<dbReference type="AlphaFoldDB" id="A0AAV7JGX0"/>
<evidence type="ECO:0000256" key="2">
    <source>
        <dbReference type="ARBA" id="ARBA00022525"/>
    </source>
</evidence>
<evidence type="ECO:0000256" key="5">
    <source>
        <dbReference type="ARBA" id="ARBA00022737"/>
    </source>
</evidence>
<dbReference type="InterPro" id="IPR000742">
    <property type="entry name" value="EGF"/>
</dbReference>
<protein>
    <recommendedName>
        <fullName evidence="9">EGF-like domain-containing protein</fullName>
    </recommendedName>
</protein>
<feature type="disulfide bond" evidence="8">
    <location>
        <begin position="18"/>
        <end position="28"/>
    </location>
</feature>
<dbReference type="Proteomes" id="UP001165289">
    <property type="component" value="Unassembled WGS sequence"/>
</dbReference>
<keyword evidence="11" id="KW-1185">Reference proteome</keyword>
<feature type="domain" description="EGF-like" evidence="9">
    <location>
        <begin position="14"/>
        <end position="53"/>
    </location>
</feature>
<dbReference type="PROSITE" id="PS01187">
    <property type="entry name" value="EGF_CA"/>
    <property type="match status" value="1"/>
</dbReference>
<name>A0AAV7JGX0_9METZ</name>
<dbReference type="PANTHER" id="PTHR47333:SF4">
    <property type="entry name" value="EGF-LIKE DOMAIN-CONTAINING PROTEIN"/>
    <property type="match status" value="1"/>
</dbReference>
<dbReference type="InterPro" id="IPR000152">
    <property type="entry name" value="EGF-type_Asp/Asn_hydroxyl_site"/>
</dbReference>
<dbReference type="GO" id="GO:0005576">
    <property type="term" value="C:extracellular region"/>
    <property type="evidence" value="ECO:0007669"/>
    <property type="project" value="UniProtKB-SubCell"/>
</dbReference>
<comment type="subcellular location">
    <subcellularLocation>
        <location evidence="1">Secreted</location>
    </subcellularLocation>
</comment>
<comment type="caution">
    <text evidence="8">Lacks conserved residue(s) required for the propagation of feature annotation.</text>
</comment>
<comment type="caution">
    <text evidence="10">The sequence shown here is derived from an EMBL/GenBank/DDBJ whole genome shotgun (WGS) entry which is preliminary data.</text>
</comment>
<keyword evidence="3 8" id="KW-0245">EGF-like domain</keyword>
<dbReference type="Pfam" id="PF12662">
    <property type="entry name" value="cEGF"/>
    <property type="match status" value="1"/>
</dbReference>
<evidence type="ECO:0000256" key="8">
    <source>
        <dbReference type="PROSITE-ProRule" id="PRU00076"/>
    </source>
</evidence>
<organism evidence="10 11">
    <name type="scientific">Oopsacas minuta</name>
    <dbReference type="NCBI Taxonomy" id="111878"/>
    <lineage>
        <taxon>Eukaryota</taxon>
        <taxon>Metazoa</taxon>
        <taxon>Porifera</taxon>
        <taxon>Hexactinellida</taxon>
        <taxon>Hexasterophora</taxon>
        <taxon>Lyssacinosida</taxon>
        <taxon>Leucopsacidae</taxon>
        <taxon>Oopsacas</taxon>
    </lineage>
</organism>
<reference evidence="10 11" key="1">
    <citation type="journal article" date="2023" name="BMC Biol.">
        <title>The compact genome of the sponge Oopsacas minuta (Hexactinellida) is lacking key metazoan core genes.</title>
        <authorList>
            <person name="Santini S."/>
            <person name="Schenkelaars Q."/>
            <person name="Jourda C."/>
            <person name="Duchesne M."/>
            <person name="Belahbib H."/>
            <person name="Rocher C."/>
            <person name="Selva M."/>
            <person name="Riesgo A."/>
            <person name="Vervoort M."/>
            <person name="Leys S.P."/>
            <person name="Kodjabachian L."/>
            <person name="Le Bivic A."/>
            <person name="Borchiellini C."/>
            <person name="Claverie J.M."/>
            <person name="Renard E."/>
        </authorList>
    </citation>
    <scope>NUCLEOTIDE SEQUENCE [LARGE SCALE GENOMIC DNA]</scope>
    <source>
        <strain evidence="10">SPO-2</strain>
    </source>
</reference>
<dbReference type="InterPro" id="IPR009030">
    <property type="entry name" value="Growth_fac_rcpt_cys_sf"/>
</dbReference>
<evidence type="ECO:0000256" key="1">
    <source>
        <dbReference type="ARBA" id="ARBA00004613"/>
    </source>
</evidence>
<evidence type="ECO:0000256" key="4">
    <source>
        <dbReference type="ARBA" id="ARBA00022729"/>
    </source>
</evidence>
<dbReference type="SMART" id="SM00181">
    <property type="entry name" value="EGF"/>
    <property type="match status" value="2"/>
</dbReference>
<dbReference type="InterPro" id="IPR052080">
    <property type="entry name" value="vWF_C/EGF_Fibrillin"/>
</dbReference>
<evidence type="ECO:0000313" key="11">
    <source>
        <dbReference type="Proteomes" id="UP001165289"/>
    </source>
</evidence>
<dbReference type="PANTHER" id="PTHR47333">
    <property type="entry name" value="VON WILLEBRAND FACTOR C AND EGF DOMAIN-CONTAINING PROTEIN"/>
    <property type="match status" value="1"/>
</dbReference>
<keyword evidence="6 8" id="KW-1015">Disulfide bond</keyword>
<sequence length="106" mass="11844">MGYKSINKSDTCEDIDECSGFNNCQHQCENTQGSFHCTCKEGYQLASNGYDCVDINECQEMNGGCELGCINYIGSFQCYCEYGYQLYNVASCQDEIQCDLVDEGPI</sequence>
<evidence type="ECO:0000259" key="9">
    <source>
        <dbReference type="PROSITE" id="PS50026"/>
    </source>
</evidence>
<dbReference type="PROSITE" id="PS01186">
    <property type="entry name" value="EGF_2"/>
    <property type="match status" value="2"/>
</dbReference>
<gene>
    <name evidence="10" type="ORF">LOD99_8379</name>
</gene>
<proteinExistence type="predicted"/>
<evidence type="ECO:0000256" key="7">
    <source>
        <dbReference type="ARBA" id="ARBA00023180"/>
    </source>
</evidence>
<dbReference type="FunFam" id="2.10.25.10:FF:000240">
    <property type="entry name" value="Vitamin K-dependent protein S"/>
    <property type="match status" value="1"/>
</dbReference>
<evidence type="ECO:0000256" key="6">
    <source>
        <dbReference type="ARBA" id="ARBA00023157"/>
    </source>
</evidence>
<dbReference type="SMART" id="SM00179">
    <property type="entry name" value="EGF_CA"/>
    <property type="match status" value="2"/>
</dbReference>
<keyword evidence="5" id="KW-0677">Repeat</keyword>
<keyword evidence="2" id="KW-0964">Secreted</keyword>
<dbReference type="InterPro" id="IPR001881">
    <property type="entry name" value="EGF-like_Ca-bd_dom"/>
</dbReference>
<dbReference type="SUPFAM" id="SSF57184">
    <property type="entry name" value="Growth factor receptor domain"/>
    <property type="match status" value="1"/>
</dbReference>
<dbReference type="EMBL" id="JAKMXF010000335">
    <property type="protein sequence ID" value="KAI6647918.1"/>
    <property type="molecule type" value="Genomic_DNA"/>
</dbReference>
<dbReference type="GO" id="GO:0005509">
    <property type="term" value="F:calcium ion binding"/>
    <property type="evidence" value="ECO:0007669"/>
    <property type="project" value="InterPro"/>
</dbReference>
<keyword evidence="4" id="KW-0732">Signal</keyword>